<protein>
    <submittedName>
        <fullName evidence="1">Uncharacterized protein</fullName>
    </submittedName>
</protein>
<keyword evidence="2" id="KW-1185">Reference proteome</keyword>
<dbReference type="EMBL" id="CP131061">
    <property type="protein sequence ID" value="WNY26429.1"/>
    <property type="molecule type" value="Genomic_DNA"/>
</dbReference>
<sequence>MIHFIASFMIRFLDSFYASFWIHLDELFYIVLRRSNSKTDKMDVLHTGLFMENTWVILWIFKQ</sequence>
<evidence type="ECO:0000313" key="1">
    <source>
        <dbReference type="EMBL" id="WNY26429.1"/>
    </source>
</evidence>
<evidence type="ECO:0000313" key="2">
    <source>
        <dbReference type="Proteomes" id="UP001304970"/>
    </source>
</evidence>
<organism evidence="1 2">
    <name type="scientific">Methanolapillus ohkumae</name>
    <dbReference type="NCBI Taxonomy" id="3028298"/>
    <lineage>
        <taxon>Archaea</taxon>
        <taxon>Methanobacteriati</taxon>
        <taxon>Methanobacteriota</taxon>
        <taxon>Stenosarchaea group</taxon>
        <taxon>Methanomicrobia</taxon>
        <taxon>Methanosarcinales</taxon>
        <taxon>Methanosarcinaceae</taxon>
        <taxon>Methanolapillus</taxon>
    </lineage>
</organism>
<name>A0AA96V4L2_9EURY</name>
<accession>A0AA96V4L2</accession>
<dbReference type="AlphaFoldDB" id="A0AA96V4L2"/>
<reference evidence="1 2" key="1">
    <citation type="submission" date="2023-07" db="EMBL/GenBank/DDBJ databases">
        <title>Closed genome sequence of Methanosarcinaceae archaeon Am2.</title>
        <authorList>
            <person name="Poehlein A."/>
            <person name="Protasov E."/>
            <person name="Platt K."/>
            <person name="Reeh H."/>
            <person name="Daniel R."/>
            <person name="Brune A."/>
        </authorList>
    </citation>
    <scope>NUCLEOTIDE SEQUENCE [LARGE SCALE GENOMIC DNA]</scope>
    <source>
        <strain evidence="1 2">Am2</strain>
    </source>
</reference>
<gene>
    <name evidence="1" type="ORF">MsAm2_01900</name>
</gene>
<proteinExistence type="predicted"/>
<dbReference type="Proteomes" id="UP001304970">
    <property type="component" value="Chromosome"/>
</dbReference>